<dbReference type="Pfam" id="PF03013">
    <property type="entry name" value="Pyr_excise"/>
    <property type="match status" value="1"/>
</dbReference>
<gene>
    <name evidence="1" type="ORF">EDD60_1191</name>
</gene>
<dbReference type="InterPro" id="IPR004260">
    <property type="entry name" value="Pyr-dimer_DNA_glycosylase"/>
</dbReference>
<evidence type="ECO:0000313" key="1">
    <source>
        <dbReference type="EMBL" id="TCV95014.1"/>
    </source>
</evidence>
<evidence type="ECO:0000313" key="2">
    <source>
        <dbReference type="Proteomes" id="UP000295515"/>
    </source>
</evidence>
<dbReference type="NCBIfam" id="TIGR02328">
    <property type="entry name" value="TIGR02328 family protein"/>
    <property type="match status" value="1"/>
</dbReference>
<keyword evidence="1" id="KW-0456">Lyase</keyword>
<dbReference type="SUPFAM" id="SSF47077">
    <property type="entry name" value="T4 endonuclease V"/>
    <property type="match status" value="1"/>
</dbReference>
<dbReference type="Proteomes" id="UP000295515">
    <property type="component" value="Unassembled WGS sequence"/>
</dbReference>
<protein>
    <submittedName>
        <fullName evidence="1">Pyrimidine dimer DNA glycosylase /DNA-(Apurinic or apyrimidinic site) lyase</fullName>
    </submittedName>
</protein>
<reference evidence="1 2" key="1">
    <citation type="submission" date="2019-03" db="EMBL/GenBank/DDBJ databases">
        <title>Genomic Encyclopedia of Type Strains, Phase IV (KMG-IV): sequencing the most valuable type-strain genomes for metagenomic binning, comparative biology and taxonomic classification.</title>
        <authorList>
            <person name="Goeker M."/>
        </authorList>
    </citation>
    <scope>NUCLEOTIDE SEQUENCE [LARGE SCALE GENOMIC DNA]</scope>
    <source>
        <strain evidence="1 2">DSM 29487</strain>
    </source>
</reference>
<sequence length="126" mass="15223">MRLWHQDLIAYLPYQQLLGQHREICAMRGKGWKRKHQTVDYVYTHPYQYLYQFHLLVIQEMEKRGYQVNPLWKDPCYRGIQLGYEVSEMTFCQDIQVSSPIYPEHNEAYLKECLDNLHQKGIDISL</sequence>
<dbReference type="EMBL" id="SMCQ01000019">
    <property type="protein sequence ID" value="TCV95014.1"/>
    <property type="molecule type" value="Genomic_DNA"/>
</dbReference>
<proteinExistence type="predicted"/>
<accession>A0A4R3YUI4</accession>
<keyword evidence="2" id="KW-1185">Reference proteome</keyword>
<dbReference type="GO" id="GO:0016829">
    <property type="term" value="F:lyase activity"/>
    <property type="evidence" value="ECO:0007669"/>
    <property type="project" value="UniProtKB-KW"/>
</dbReference>
<name>A0A4R3YUI4_9FIRM</name>
<comment type="caution">
    <text evidence="1">The sequence shown here is derived from an EMBL/GenBank/DDBJ whole genome shotgun (WGS) entry which is preliminary data.</text>
</comment>
<dbReference type="InterPro" id="IPR012650">
    <property type="entry name" value="CHP02328"/>
</dbReference>
<dbReference type="AlphaFoldDB" id="A0A4R3YUI4"/>
<dbReference type="GeneID" id="98916094"/>
<dbReference type="RefSeq" id="WP_066445116.1">
    <property type="nucleotide sequence ID" value="NZ_JANKBF010000017.1"/>
</dbReference>
<organism evidence="1 2">
    <name type="scientific">Longibaculum muris</name>
    <dbReference type="NCBI Taxonomy" id="1796628"/>
    <lineage>
        <taxon>Bacteria</taxon>
        <taxon>Bacillati</taxon>
        <taxon>Bacillota</taxon>
        <taxon>Erysipelotrichia</taxon>
        <taxon>Erysipelotrichales</taxon>
        <taxon>Coprobacillaceae</taxon>
        <taxon>Longibaculum</taxon>
    </lineage>
</organism>